<dbReference type="Proteomes" id="UP000230767">
    <property type="component" value="Unassembled WGS sequence"/>
</dbReference>
<name>A0A2M7R5M1_9BACT</name>
<comment type="caution">
    <text evidence="2">The sequence shown here is derived from an EMBL/GenBank/DDBJ whole genome shotgun (WGS) entry which is preliminary data.</text>
</comment>
<evidence type="ECO:0000313" key="3">
    <source>
        <dbReference type="Proteomes" id="UP000230767"/>
    </source>
</evidence>
<dbReference type="InterPro" id="IPR015797">
    <property type="entry name" value="NUDIX_hydrolase-like_dom_sf"/>
</dbReference>
<dbReference type="EMBL" id="PFLW01000075">
    <property type="protein sequence ID" value="PIY88674.1"/>
    <property type="molecule type" value="Genomic_DNA"/>
</dbReference>
<dbReference type="InterPro" id="IPR000086">
    <property type="entry name" value="NUDIX_hydrolase_dom"/>
</dbReference>
<accession>A0A2M7R5M1</accession>
<organism evidence="2 3">
    <name type="scientific">Candidatus Nealsonbacteria bacterium CG_4_10_14_0_8_um_filter_37_14</name>
    <dbReference type="NCBI Taxonomy" id="1974684"/>
    <lineage>
        <taxon>Bacteria</taxon>
        <taxon>Candidatus Nealsoniibacteriota</taxon>
    </lineage>
</organism>
<sequence>MQNRELHRVSSTAIIHKDYNPPTASSHSPKGERAPGKYLLLQRNLNKKVFPGKWTVPGGKLETDDYLNLPKTTSDHWYFAIDRALRREIMEETSLEVGKLKYLLDLTFLHPDGVPGIILSFYCDYKSGDVKLDEDNIDFAWVTYGEAKNYDLVEGLLEEIEMVDKILKGEKIEKVKFNYKNNNY</sequence>
<dbReference type="Gene3D" id="3.90.79.10">
    <property type="entry name" value="Nucleoside Triphosphate Pyrophosphohydrolase"/>
    <property type="match status" value="1"/>
</dbReference>
<feature type="domain" description="Nudix hydrolase" evidence="1">
    <location>
        <begin position="5"/>
        <end position="170"/>
    </location>
</feature>
<reference evidence="3" key="1">
    <citation type="submission" date="2017-09" db="EMBL/GenBank/DDBJ databases">
        <title>Depth-based differentiation of microbial function through sediment-hosted aquifers and enrichment of novel symbionts in the deep terrestrial subsurface.</title>
        <authorList>
            <person name="Probst A.J."/>
            <person name="Ladd B."/>
            <person name="Jarett J.K."/>
            <person name="Geller-Mcgrath D.E."/>
            <person name="Sieber C.M.K."/>
            <person name="Emerson J.B."/>
            <person name="Anantharaman K."/>
            <person name="Thomas B.C."/>
            <person name="Malmstrom R."/>
            <person name="Stieglmeier M."/>
            <person name="Klingl A."/>
            <person name="Woyke T."/>
            <person name="Ryan C.M."/>
            <person name="Banfield J.F."/>
        </authorList>
    </citation>
    <scope>NUCLEOTIDE SEQUENCE [LARGE SCALE GENOMIC DNA]</scope>
</reference>
<gene>
    <name evidence="2" type="ORF">COY73_03170</name>
</gene>
<dbReference type="Pfam" id="PF00293">
    <property type="entry name" value="NUDIX"/>
    <property type="match status" value="1"/>
</dbReference>
<proteinExistence type="predicted"/>
<dbReference type="PROSITE" id="PS51462">
    <property type="entry name" value="NUDIX"/>
    <property type="match status" value="1"/>
</dbReference>
<evidence type="ECO:0000259" key="1">
    <source>
        <dbReference type="PROSITE" id="PS51462"/>
    </source>
</evidence>
<protein>
    <recommendedName>
        <fullName evidence="1">Nudix hydrolase domain-containing protein</fullName>
    </recommendedName>
</protein>
<dbReference type="SUPFAM" id="SSF55811">
    <property type="entry name" value="Nudix"/>
    <property type="match status" value="1"/>
</dbReference>
<dbReference type="AlphaFoldDB" id="A0A2M7R5M1"/>
<evidence type="ECO:0000313" key="2">
    <source>
        <dbReference type="EMBL" id="PIY88674.1"/>
    </source>
</evidence>